<evidence type="ECO:0000256" key="9">
    <source>
        <dbReference type="ARBA" id="ARBA00022727"/>
    </source>
</evidence>
<dbReference type="GO" id="GO:0000287">
    <property type="term" value="F:magnesium ion binding"/>
    <property type="evidence" value="ECO:0007669"/>
    <property type="project" value="InterPro"/>
</dbReference>
<name>A0AAV9MT04_9EURO</name>
<reference evidence="19 20" key="1">
    <citation type="submission" date="2023-08" db="EMBL/GenBank/DDBJ databases">
        <title>Black Yeasts Isolated from many extreme environments.</title>
        <authorList>
            <person name="Coleine C."/>
            <person name="Stajich J.E."/>
            <person name="Selbmann L."/>
        </authorList>
    </citation>
    <scope>NUCLEOTIDE SEQUENCE [LARGE SCALE GENOMIC DNA]</scope>
    <source>
        <strain evidence="19 20">CCFEE 5792</strain>
    </source>
</reference>
<dbReference type="InterPro" id="IPR005946">
    <property type="entry name" value="Rib-P_diPkinase"/>
</dbReference>
<dbReference type="GO" id="GO:0004749">
    <property type="term" value="F:ribose phosphate diphosphokinase activity"/>
    <property type="evidence" value="ECO:0007669"/>
    <property type="project" value="UniProtKB-EC"/>
</dbReference>
<dbReference type="GO" id="GO:0002189">
    <property type="term" value="C:ribose phosphate diphosphokinase complex"/>
    <property type="evidence" value="ECO:0007669"/>
    <property type="project" value="TreeGrafter"/>
</dbReference>
<dbReference type="GO" id="GO:0005524">
    <property type="term" value="F:ATP binding"/>
    <property type="evidence" value="ECO:0007669"/>
    <property type="project" value="UniProtKB-KW"/>
</dbReference>
<evidence type="ECO:0000256" key="2">
    <source>
        <dbReference type="ARBA" id="ARBA00004996"/>
    </source>
</evidence>
<accession>A0AAV9MT04</accession>
<keyword evidence="11" id="KW-0418">Kinase</keyword>
<evidence type="ECO:0000256" key="1">
    <source>
        <dbReference type="ARBA" id="ARBA00004496"/>
    </source>
</evidence>
<evidence type="ECO:0000256" key="13">
    <source>
        <dbReference type="ARBA" id="ARBA00022842"/>
    </source>
</evidence>
<dbReference type="GO" id="GO:0005737">
    <property type="term" value="C:cytoplasm"/>
    <property type="evidence" value="ECO:0007669"/>
    <property type="project" value="UniProtKB-SubCell"/>
</dbReference>
<dbReference type="InterPro" id="IPR000842">
    <property type="entry name" value="PRib_PP_synth_CS"/>
</dbReference>
<protein>
    <recommendedName>
        <fullName evidence="14">Ribose-phosphate pyrophosphokinase 1</fullName>
        <ecNumber evidence="4">2.7.6.1</ecNumber>
    </recommendedName>
    <alternativeName>
        <fullName evidence="16">Phosphoribosyl pyrophosphate synthase 1</fullName>
    </alternativeName>
</protein>
<dbReference type="GeneID" id="89978890"/>
<comment type="pathway">
    <text evidence="2">Metabolic intermediate biosynthesis; 5-phospho-alpha-D-ribose 1-diphosphate biosynthesis; 5-phospho-alpha-D-ribose 1-diphosphate from D-ribose 5-phosphate (route I): step 1/1.</text>
</comment>
<evidence type="ECO:0000313" key="19">
    <source>
        <dbReference type="EMBL" id="KAK5044524.1"/>
    </source>
</evidence>
<dbReference type="PANTHER" id="PTHR10210">
    <property type="entry name" value="RIBOSE-PHOSPHATE DIPHOSPHOKINASE FAMILY MEMBER"/>
    <property type="match status" value="1"/>
</dbReference>
<dbReference type="GO" id="GO:0009156">
    <property type="term" value="P:ribonucleoside monophosphate biosynthetic process"/>
    <property type="evidence" value="ECO:0007669"/>
    <property type="project" value="InterPro"/>
</dbReference>
<dbReference type="EC" id="2.7.6.1" evidence="4"/>
<dbReference type="SUPFAM" id="SSF53271">
    <property type="entry name" value="PRTase-like"/>
    <property type="match status" value="2"/>
</dbReference>
<evidence type="ECO:0000256" key="17">
    <source>
        <dbReference type="SAM" id="MobiDB-lite"/>
    </source>
</evidence>
<feature type="domain" description="Ribose-phosphate pyrophosphokinase N-terminal" evidence="18">
    <location>
        <begin position="4"/>
        <end position="120"/>
    </location>
</feature>
<keyword evidence="7" id="KW-0808">Transferase</keyword>
<dbReference type="Gene3D" id="3.40.50.2020">
    <property type="match status" value="4"/>
</dbReference>
<comment type="subcellular location">
    <subcellularLocation>
        <location evidence="1">Cytoplasm</location>
    </subcellularLocation>
</comment>
<dbReference type="InterPro" id="IPR000836">
    <property type="entry name" value="PRTase_dom"/>
</dbReference>
<gene>
    <name evidence="19" type="ORF">LTR84_010735</name>
</gene>
<comment type="catalytic activity">
    <reaction evidence="15">
        <text>D-ribose 5-phosphate + ATP = 5-phospho-alpha-D-ribose 1-diphosphate + AMP + H(+)</text>
        <dbReference type="Rhea" id="RHEA:15609"/>
        <dbReference type="ChEBI" id="CHEBI:15378"/>
        <dbReference type="ChEBI" id="CHEBI:30616"/>
        <dbReference type="ChEBI" id="CHEBI:58017"/>
        <dbReference type="ChEBI" id="CHEBI:78346"/>
        <dbReference type="ChEBI" id="CHEBI:456215"/>
        <dbReference type="EC" id="2.7.6.1"/>
    </reaction>
</comment>
<comment type="caution">
    <text evidence="19">The sequence shown here is derived from an EMBL/GenBank/DDBJ whole genome shotgun (WGS) entry which is preliminary data.</text>
</comment>
<dbReference type="RefSeq" id="XP_064700185.1">
    <property type="nucleotide sequence ID" value="XM_064854269.1"/>
</dbReference>
<dbReference type="PANTHER" id="PTHR10210:SF57">
    <property type="entry name" value="RIBOSE-PHOSPHATE DIPHOSPHOKINASE"/>
    <property type="match status" value="1"/>
</dbReference>
<keyword evidence="6" id="KW-0597">Phosphoprotein</keyword>
<evidence type="ECO:0000256" key="11">
    <source>
        <dbReference type="ARBA" id="ARBA00022777"/>
    </source>
</evidence>
<evidence type="ECO:0000256" key="12">
    <source>
        <dbReference type="ARBA" id="ARBA00022840"/>
    </source>
</evidence>
<dbReference type="GO" id="GO:0006015">
    <property type="term" value="P:5-phosphoribose 1-diphosphate biosynthetic process"/>
    <property type="evidence" value="ECO:0007669"/>
    <property type="project" value="TreeGrafter"/>
</dbReference>
<feature type="compositionally biased region" description="Basic and acidic residues" evidence="17">
    <location>
        <begin position="241"/>
        <end position="256"/>
    </location>
</feature>
<keyword evidence="9" id="KW-0545">Nucleotide biosynthesis</keyword>
<organism evidence="19 20">
    <name type="scientific">Exophiala bonariae</name>
    <dbReference type="NCBI Taxonomy" id="1690606"/>
    <lineage>
        <taxon>Eukaryota</taxon>
        <taxon>Fungi</taxon>
        <taxon>Dikarya</taxon>
        <taxon>Ascomycota</taxon>
        <taxon>Pezizomycotina</taxon>
        <taxon>Eurotiomycetes</taxon>
        <taxon>Chaetothyriomycetidae</taxon>
        <taxon>Chaetothyriales</taxon>
        <taxon>Herpotrichiellaceae</taxon>
        <taxon>Exophiala</taxon>
    </lineage>
</organism>
<dbReference type="PROSITE" id="PS00114">
    <property type="entry name" value="PRPP_SYNTHASE"/>
    <property type="match status" value="1"/>
</dbReference>
<evidence type="ECO:0000313" key="20">
    <source>
        <dbReference type="Proteomes" id="UP001358417"/>
    </source>
</evidence>
<keyword evidence="13" id="KW-0460">Magnesium</keyword>
<evidence type="ECO:0000256" key="5">
    <source>
        <dbReference type="ARBA" id="ARBA00022490"/>
    </source>
</evidence>
<dbReference type="NCBIfam" id="TIGR01251">
    <property type="entry name" value="ribP_PPkin"/>
    <property type="match status" value="1"/>
</dbReference>
<dbReference type="AlphaFoldDB" id="A0AAV9MT04"/>
<dbReference type="Pfam" id="PF14572">
    <property type="entry name" value="Pribosyl_synth"/>
    <property type="match status" value="1"/>
</dbReference>
<dbReference type="FunFam" id="3.40.50.2020:FF:000043">
    <property type="entry name" value="Ribose-phosphate pyrophosphokinase 1"/>
    <property type="match status" value="1"/>
</dbReference>
<evidence type="ECO:0000256" key="14">
    <source>
        <dbReference type="ARBA" id="ARBA00040334"/>
    </source>
</evidence>
<dbReference type="SMART" id="SM01400">
    <property type="entry name" value="Pribosyltran_N"/>
    <property type="match status" value="1"/>
</dbReference>
<evidence type="ECO:0000256" key="8">
    <source>
        <dbReference type="ARBA" id="ARBA00022723"/>
    </source>
</evidence>
<keyword evidence="20" id="KW-1185">Reference proteome</keyword>
<evidence type="ECO:0000256" key="6">
    <source>
        <dbReference type="ARBA" id="ARBA00022553"/>
    </source>
</evidence>
<evidence type="ECO:0000256" key="3">
    <source>
        <dbReference type="ARBA" id="ARBA00006478"/>
    </source>
</evidence>
<dbReference type="InterPro" id="IPR029099">
    <property type="entry name" value="Pribosyltran_N"/>
</dbReference>
<keyword evidence="8" id="KW-0479">Metal-binding</keyword>
<evidence type="ECO:0000256" key="15">
    <source>
        <dbReference type="ARBA" id="ARBA00049535"/>
    </source>
</evidence>
<dbReference type="EMBL" id="JAVRRD010000048">
    <property type="protein sequence ID" value="KAK5044524.1"/>
    <property type="molecule type" value="Genomic_DNA"/>
</dbReference>
<feature type="compositionally biased region" description="Polar residues" evidence="17">
    <location>
        <begin position="277"/>
        <end position="291"/>
    </location>
</feature>
<keyword evidence="5" id="KW-0963">Cytoplasm</keyword>
<dbReference type="GO" id="GO:0016301">
    <property type="term" value="F:kinase activity"/>
    <property type="evidence" value="ECO:0007669"/>
    <property type="project" value="UniProtKB-KW"/>
</dbReference>
<proteinExistence type="inferred from homology"/>
<keyword evidence="12" id="KW-0067">ATP-binding</keyword>
<evidence type="ECO:0000256" key="7">
    <source>
        <dbReference type="ARBA" id="ARBA00022679"/>
    </source>
</evidence>
<dbReference type="Pfam" id="PF13793">
    <property type="entry name" value="Pribosyltran_N"/>
    <property type="match status" value="1"/>
</dbReference>
<dbReference type="GO" id="GO:0006164">
    <property type="term" value="P:purine nucleotide biosynthetic process"/>
    <property type="evidence" value="ECO:0007669"/>
    <property type="project" value="TreeGrafter"/>
</dbReference>
<sequence>MRGVKIFSGRSHPVLANKIAERLGSDLGKCDLGNFSNGEISVQIGTSIRNEDVFIVQSGSPQTNDSVMEMLIMIAACKGGSAKSITAVMPYFPYSRQSKKKAHRGAITAKMLANLLVVAGVDHIVTVDLHASQMQGFFGKPVDNLYAEPIIARWIKNNVPHWRDAVVVSKNVGGTKRVTSLADALKLRFALVSTDRYRSRPSHHNTNLMDSTIFFDAVEPQNLSYRQRLSDGDDGEEADTESEKPSDWDRRQDLAHRGRHPLINGTTRAGRPKAVTIASSPLVQTTRMESSSPPPSPTRLGRAETIPSARRPSEYEANEAANDERARDVIVGRLIQGHLVEDDHPSPGMSSMSASITGFPGDRNSQEAAENTGYDPMTSSFVSNASSFQPEHALGGTFDAAATSDEEEEGIKNPDLEHTITLVGNVKDTTVLLMDDILDRSGSWIAAAETCVKIGHAKKVYCIGIHALFGEDALEELEDCDCIDHIVVTNTFPISPERVRASKKLIMIDLSGLLAEAIRRNHHGGKEVTPFDGQLADLNRGHFDLVPIARLGSSATAQNDFRFDFTARYRVRDIFHPFS</sequence>
<dbReference type="CDD" id="cd06223">
    <property type="entry name" value="PRTases_typeI"/>
    <property type="match status" value="2"/>
</dbReference>
<dbReference type="Proteomes" id="UP001358417">
    <property type="component" value="Unassembled WGS sequence"/>
</dbReference>
<dbReference type="FunFam" id="3.40.50.2020:FF:000017">
    <property type="entry name" value="Ribose-phosphate pyrophosphokinase 1"/>
    <property type="match status" value="1"/>
</dbReference>
<evidence type="ECO:0000256" key="16">
    <source>
        <dbReference type="ARBA" id="ARBA00077829"/>
    </source>
</evidence>
<evidence type="ECO:0000256" key="10">
    <source>
        <dbReference type="ARBA" id="ARBA00022741"/>
    </source>
</evidence>
<evidence type="ECO:0000256" key="4">
    <source>
        <dbReference type="ARBA" id="ARBA00013247"/>
    </source>
</evidence>
<feature type="region of interest" description="Disordered" evidence="17">
    <location>
        <begin position="227"/>
        <end position="324"/>
    </location>
</feature>
<evidence type="ECO:0000259" key="18">
    <source>
        <dbReference type="Pfam" id="PF13793"/>
    </source>
</evidence>
<dbReference type="InterPro" id="IPR029057">
    <property type="entry name" value="PRTase-like"/>
</dbReference>
<comment type="similarity">
    <text evidence="3">Belongs to the ribose-phosphate pyrophosphokinase family.</text>
</comment>
<keyword evidence="10" id="KW-0547">Nucleotide-binding</keyword>